<keyword evidence="2" id="KW-1185">Reference proteome</keyword>
<dbReference type="Gene3D" id="1.10.10.1510">
    <property type="match status" value="1"/>
</dbReference>
<sequence length="52" mass="6016">MARGFAQATVEDIVRRIRMNEHKRKQAPLGLKVTSKAFGYGRRYPIVHGFTR</sequence>
<proteinExistence type="predicted"/>
<organism evidence="1 2">
    <name type="scientific">Candidatus Electrothrix aarhusensis</name>
    <dbReference type="NCBI Taxonomy" id="1859131"/>
    <lineage>
        <taxon>Bacteria</taxon>
        <taxon>Pseudomonadati</taxon>
        <taxon>Thermodesulfobacteriota</taxon>
        <taxon>Desulfobulbia</taxon>
        <taxon>Desulfobulbales</taxon>
        <taxon>Desulfobulbaceae</taxon>
        <taxon>Candidatus Electrothrix</taxon>
    </lineage>
</organism>
<dbReference type="Proteomes" id="UP000287853">
    <property type="component" value="Unassembled WGS sequence"/>
</dbReference>
<dbReference type="GO" id="GO:0003952">
    <property type="term" value="F:NAD+ synthase (glutamine-hydrolyzing) activity"/>
    <property type="evidence" value="ECO:0007669"/>
    <property type="project" value="UniProtKB-EC"/>
</dbReference>
<dbReference type="EMBL" id="MTKO01000140">
    <property type="protein sequence ID" value="RWX42861.1"/>
    <property type="molecule type" value="Genomic_DNA"/>
</dbReference>
<reference evidence="1 2" key="1">
    <citation type="submission" date="2017-01" db="EMBL/GenBank/DDBJ databases">
        <title>The cable genome- insights into the physiology and evolution of filamentous bacteria capable of sulfide oxidation via long distance electron transfer.</title>
        <authorList>
            <person name="Schreiber L."/>
            <person name="Bjerg J.T."/>
            <person name="Boggild A."/>
            <person name="Van De Vossenberg J."/>
            <person name="Meysman F."/>
            <person name="Nielsen L.P."/>
            <person name="Schramm A."/>
            <person name="Kjeldsen K.U."/>
        </authorList>
    </citation>
    <scope>NUCLEOTIDE SEQUENCE [LARGE SCALE GENOMIC DNA]</scope>
    <source>
        <strain evidence="1">MCF</strain>
    </source>
</reference>
<accession>A0A3S3QBE4</accession>
<dbReference type="EC" id="6.3.5.1" evidence="1"/>
<dbReference type="AlphaFoldDB" id="A0A3S3QBE4"/>
<evidence type="ECO:0000313" key="1">
    <source>
        <dbReference type="EMBL" id="RWX42861.1"/>
    </source>
</evidence>
<comment type="caution">
    <text evidence="1">The sequence shown here is derived from an EMBL/GenBank/DDBJ whole genome shotgun (WGS) entry which is preliminary data.</text>
</comment>
<keyword evidence="1" id="KW-0436">Ligase</keyword>
<evidence type="ECO:0000313" key="2">
    <source>
        <dbReference type="Proteomes" id="UP000287853"/>
    </source>
</evidence>
<protein>
    <submittedName>
        <fullName evidence="1">NAD+ synthase (Glutamine-hydrolysing)</fullName>
        <ecNumber evidence="1">6.3.5.1</ecNumber>
    </submittedName>
</protein>
<gene>
    <name evidence="1" type="ORF">H206_03409</name>
</gene>
<name>A0A3S3QBE4_9BACT</name>